<evidence type="ECO:0000256" key="1">
    <source>
        <dbReference type="SAM" id="Coils"/>
    </source>
</evidence>
<evidence type="ECO:0000256" key="2">
    <source>
        <dbReference type="SAM" id="MobiDB-lite"/>
    </source>
</evidence>
<dbReference type="PANTHER" id="PTHR46601">
    <property type="entry name" value="ULP_PROTEASE DOMAIN-CONTAINING PROTEIN"/>
    <property type="match status" value="1"/>
</dbReference>
<name>A0A9P0AYH4_BRAAE</name>
<feature type="compositionally biased region" description="Basic and acidic residues" evidence="2">
    <location>
        <begin position="1"/>
        <end position="11"/>
    </location>
</feature>
<dbReference type="Proteomes" id="UP001154078">
    <property type="component" value="Chromosome 2"/>
</dbReference>
<keyword evidence="4" id="KW-1185">Reference proteome</keyword>
<feature type="compositionally biased region" description="Basic and acidic residues" evidence="2">
    <location>
        <begin position="26"/>
        <end position="56"/>
    </location>
</feature>
<feature type="region of interest" description="Disordered" evidence="2">
    <location>
        <begin position="1"/>
        <end position="72"/>
    </location>
</feature>
<gene>
    <name evidence="3" type="ORF">MELIAE_LOCUS3595</name>
</gene>
<organism evidence="3 4">
    <name type="scientific">Brassicogethes aeneus</name>
    <name type="common">Rape pollen beetle</name>
    <name type="synonym">Meligethes aeneus</name>
    <dbReference type="NCBI Taxonomy" id="1431903"/>
    <lineage>
        <taxon>Eukaryota</taxon>
        <taxon>Metazoa</taxon>
        <taxon>Ecdysozoa</taxon>
        <taxon>Arthropoda</taxon>
        <taxon>Hexapoda</taxon>
        <taxon>Insecta</taxon>
        <taxon>Pterygota</taxon>
        <taxon>Neoptera</taxon>
        <taxon>Endopterygota</taxon>
        <taxon>Coleoptera</taxon>
        <taxon>Polyphaga</taxon>
        <taxon>Cucujiformia</taxon>
        <taxon>Nitidulidae</taxon>
        <taxon>Meligethinae</taxon>
        <taxon>Brassicogethes</taxon>
    </lineage>
</organism>
<dbReference type="EMBL" id="OV121133">
    <property type="protein sequence ID" value="CAH0550877.1"/>
    <property type="molecule type" value="Genomic_DNA"/>
</dbReference>
<keyword evidence="1" id="KW-0175">Coiled coil</keyword>
<dbReference type="PANTHER" id="PTHR46601:SF1">
    <property type="entry name" value="ADF-H DOMAIN-CONTAINING PROTEIN"/>
    <property type="match status" value="1"/>
</dbReference>
<proteinExistence type="predicted"/>
<feature type="coiled-coil region" evidence="1">
    <location>
        <begin position="153"/>
        <end position="180"/>
    </location>
</feature>
<dbReference type="OrthoDB" id="6780355at2759"/>
<reference evidence="3" key="1">
    <citation type="submission" date="2021-12" db="EMBL/GenBank/DDBJ databases">
        <authorList>
            <person name="King R."/>
        </authorList>
    </citation>
    <scope>NUCLEOTIDE SEQUENCE</scope>
</reference>
<evidence type="ECO:0000313" key="3">
    <source>
        <dbReference type="EMBL" id="CAH0550877.1"/>
    </source>
</evidence>
<sequence>MANNKRNEKKLTNKSVDAIVKKRNKSKDAMRRLRERIKSDPAKYEESKRKERERYNARKTAGKIKSVKDMTSREQRHIRKVWRDKFKMRYEKKKESKRLEIFLDEHTPPSSPDISVKRFELNIPEIYHENLVPSRQRATRQSVTGEKIKRRNRNKLNEKIKHLNTLLKKSEMRARKYKKRYYRLKKAGNSSKDSPEQQEVKKLLSSITATKKIKHRLGFGEAIMSQLKNNFKQVKGKKDKRKFIQYISGNIIKQQGYTKYLAKIASNKILYGKQTRNKMCFERVLHTKRLIKEFLSKDEHSRLCPGKRDTITRRRIKKQKRYLNDTLKNLYTKFKQNNPTYQISYATFCKFRPFWILQPTLNSRQTCMCITHANMSLIVQKLKYLKIINESSSQEVVKSLCCNRDSERCLERKCRKCKENKISFLDYEGEDFTSYQKWINKKEILVIKGREKTCSKTIKEQVSCRKSELCKMFQNSIPKFLLHTRNISHQYKTVDHIKKTLSEDEVLFHIDFSENFVCKYAEEVQSVHFGGSKQQISLHTVVIYYRPSSESTAVPLSFCTMSDDLRHDPVAICVHLDLVISEIRKRVPVLYTTHFLSDGPTTQYRNRKMFFLIGAYLSEKLQTNTVRWHYSESGHGKGAPDGVGGYIKREADRLVSLGKDISDFGKLLDAFSNSSVRVLGLSKHDFKTAYNNIELLLPEKLPTFKGTMKCHEIYSNCNIPDNDENKDVAIPVESNNFDNIPNVNHKNENNDLDYDEPNIKHNGWNRWMETGTGLCKDKSPVVVFVTGRDYPNVYWLVLLVSLSFSKHLTAFIALALEGKDLGPTP</sequence>
<dbReference type="AlphaFoldDB" id="A0A9P0AYH4"/>
<protein>
    <submittedName>
        <fullName evidence="3">Uncharacterized protein</fullName>
    </submittedName>
</protein>
<accession>A0A9P0AYH4</accession>
<evidence type="ECO:0000313" key="4">
    <source>
        <dbReference type="Proteomes" id="UP001154078"/>
    </source>
</evidence>